<gene>
    <name evidence="2" type="ORF">C7437_11224</name>
</gene>
<evidence type="ECO:0000313" key="3">
    <source>
        <dbReference type="Proteomes" id="UP000248646"/>
    </source>
</evidence>
<dbReference type="EMBL" id="QKZI01000012">
    <property type="protein sequence ID" value="PZX02385.1"/>
    <property type="molecule type" value="Genomic_DNA"/>
</dbReference>
<accession>A0A2W7MEH0</accession>
<comment type="caution">
    <text evidence="2">The sequence shown here is derived from an EMBL/GenBank/DDBJ whole genome shotgun (WGS) entry which is preliminary data.</text>
</comment>
<dbReference type="Proteomes" id="UP000248646">
    <property type="component" value="Unassembled WGS sequence"/>
</dbReference>
<protein>
    <submittedName>
        <fullName evidence="2">Uncharacterized protein</fullName>
    </submittedName>
</protein>
<keyword evidence="1" id="KW-1133">Transmembrane helix</keyword>
<organism evidence="2 3">
    <name type="scientific">Psychrobacillus insolitus</name>
    <dbReference type="NCBI Taxonomy" id="1461"/>
    <lineage>
        <taxon>Bacteria</taxon>
        <taxon>Bacillati</taxon>
        <taxon>Bacillota</taxon>
        <taxon>Bacilli</taxon>
        <taxon>Bacillales</taxon>
        <taxon>Bacillaceae</taxon>
        <taxon>Psychrobacillus</taxon>
    </lineage>
</organism>
<feature type="transmembrane region" description="Helical" evidence="1">
    <location>
        <begin position="46"/>
        <end position="66"/>
    </location>
</feature>
<sequence length="73" mass="8330">MIKIVFVGLISFISVSSLLLLIGYLFNFKLFMYSFYKETSTGFEAGGSVITFIIGIICSYFIGNYYQKRQHSC</sequence>
<name>A0A2W7MEH0_9BACI</name>
<proteinExistence type="predicted"/>
<reference evidence="2 3" key="1">
    <citation type="submission" date="2018-06" db="EMBL/GenBank/DDBJ databases">
        <title>Genomic Encyclopedia of Type Strains, Phase IV (KMG-IV): sequencing the most valuable type-strain genomes for metagenomic binning, comparative biology and taxonomic classification.</title>
        <authorList>
            <person name="Goeker M."/>
        </authorList>
    </citation>
    <scope>NUCLEOTIDE SEQUENCE [LARGE SCALE GENOMIC DNA]</scope>
    <source>
        <strain evidence="2 3">DSM 5</strain>
    </source>
</reference>
<evidence type="ECO:0000256" key="1">
    <source>
        <dbReference type="SAM" id="Phobius"/>
    </source>
</evidence>
<keyword evidence="3" id="KW-1185">Reference proteome</keyword>
<evidence type="ECO:0000313" key="2">
    <source>
        <dbReference type="EMBL" id="PZX02385.1"/>
    </source>
</evidence>
<dbReference type="AlphaFoldDB" id="A0A2W7MEH0"/>
<feature type="transmembrane region" description="Helical" evidence="1">
    <location>
        <begin position="5"/>
        <end position="26"/>
    </location>
</feature>
<keyword evidence="1" id="KW-0812">Transmembrane</keyword>
<keyword evidence="1" id="KW-0472">Membrane</keyword>